<dbReference type="PROSITE" id="PS50088">
    <property type="entry name" value="ANK_REPEAT"/>
    <property type="match status" value="1"/>
</dbReference>
<dbReference type="PANTHER" id="PTHR12447">
    <property type="entry name" value="ANKYRIN REPEAT DOMAIN-CONTAINING PROTEIN 13"/>
    <property type="match status" value="1"/>
</dbReference>
<accession>A0A5E4QXQ7</accession>
<dbReference type="Proteomes" id="UP000324832">
    <property type="component" value="Unassembled WGS sequence"/>
</dbReference>
<dbReference type="SMART" id="SM00248">
    <property type="entry name" value="ANK"/>
    <property type="match status" value="2"/>
</dbReference>
<dbReference type="Pfam" id="PF12796">
    <property type="entry name" value="Ank_2"/>
    <property type="match status" value="1"/>
</dbReference>
<dbReference type="InterPro" id="IPR021832">
    <property type="entry name" value="ANKRD13"/>
</dbReference>
<dbReference type="EMBL" id="FZQP02005711">
    <property type="protein sequence ID" value="VVD02023.1"/>
    <property type="molecule type" value="Genomic_DNA"/>
</dbReference>
<sequence>MTISEQEVISQYHLHWLVWHNKHTELQTVLQDTEYTDDQLELKDPRGRTPLMLAITIGHIDCVRVLLDAGANVNCEKDGWTAVQEATARGDAALLALVLGRRDWQRNVRHAAGVPELLDKLSLAPDFYVEMKWEFSSWVPLVARLCPSDTYRVFKRGANVRLDTTLLGFSGSNWERGDRSYDKTESVSGYECKVFTANDVQVVSRARWEHVPRQARAPRRPLASPLAPLLAAAPAPDPAPPGRGAVAGLLLRGCGRAGSGASPGSHHEGAKIPGHALALRRLSLTVCMRGFLLDL</sequence>
<dbReference type="InterPro" id="IPR002110">
    <property type="entry name" value="Ankyrin_rpt"/>
</dbReference>
<proteinExistence type="predicted"/>
<dbReference type="SUPFAM" id="SSF48403">
    <property type="entry name" value="Ankyrin repeat"/>
    <property type="match status" value="1"/>
</dbReference>
<reference evidence="2 3" key="1">
    <citation type="submission" date="2017-07" db="EMBL/GenBank/DDBJ databases">
        <authorList>
            <person name="Talla V."/>
            <person name="Backstrom N."/>
        </authorList>
    </citation>
    <scope>NUCLEOTIDE SEQUENCE [LARGE SCALE GENOMIC DNA]</scope>
</reference>
<keyword evidence="1" id="KW-0040">ANK repeat</keyword>
<gene>
    <name evidence="2" type="ORF">LSINAPIS_LOCUS12326</name>
</gene>
<dbReference type="AlphaFoldDB" id="A0A5E4QXQ7"/>
<dbReference type="PROSITE" id="PS50297">
    <property type="entry name" value="ANK_REP_REGION"/>
    <property type="match status" value="1"/>
</dbReference>
<evidence type="ECO:0000313" key="2">
    <source>
        <dbReference type="EMBL" id="VVD02023.1"/>
    </source>
</evidence>
<dbReference type="PANTHER" id="PTHR12447:SF31">
    <property type="entry name" value="LD31969P"/>
    <property type="match status" value="1"/>
</dbReference>
<evidence type="ECO:0000313" key="3">
    <source>
        <dbReference type="Proteomes" id="UP000324832"/>
    </source>
</evidence>
<dbReference type="GO" id="GO:0005737">
    <property type="term" value="C:cytoplasm"/>
    <property type="evidence" value="ECO:0007669"/>
    <property type="project" value="TreeGrafter"/>
</dbReference>
<dbReference type="InterPro" id="IPR036770">
    <property type="entry name" value="Ankyrin_rpt-contain_sf"/>
</dbReference>
<dbReference type="Gene3D" id="1.25.40.20">
    <property type="entry name" value="Ankyrin repeat-containing domain"/>
    <property type="match status" value="1"/>
</dbReference>
<evidence type="ECO:0000256" key="1">
    <source>
        <dbReference type="PROSITE-ProRule" id="PRU00023"/>
    </source>
</evidence>
<keyword evidence="3" id="KW-1185">Reference proteome</keyword>
<name>A0A5E4QXQ7_9NEOP</name>
<protein>
    <submittedName>
        <fullName evidence="2">Uncharacterized protein</fullName>
    </submittedName>
</protein>
<feature type="repeat" description="ANK" evidence="1">
    <location>
        <begin position="46"/>
        <end position="78"/>
    </location>
</feature>
<organism evidence="2 3">
    <name type="scientific">Leptidea sinapis</name>
    <dbReference type="NCBI Taxonomy" id="189913"/>
    <lineage>
        <taxon>Eukaryota</taxon>
        <taxon>Metazoa</taxon>
        <taxon>Ecdysozoa</taxon>
        <taxon>Arthropoda</taxon>
        <taxon>Hexapoda</taxon>
        <taxon>Insecta</taxon>
        <taxon>Pterygota</taxon>
        <taxon>Neoptera</taxon>
        <taxon>Endopterygota</taxon>
        <taxon>Lepidoptera</taxon>
        <taxon>Glossata</taxon>
        <taxon>Ditrysia</taxon>
        <taxon>Papilionoidea</taxon>
        <taxon>Pieridae</taxon>
        <taxon>Dismorphiinae</taxon>
        <taxon>Leptidea</taxon>
    </lineage>
</organism>